<dbReference type="Proteomes" id="UP001194539">
    <property type="component" value="Unassembled WGS sequence"/>
</dbReference>
<gene>
    <name evidence="1" type="ORF">H1B27_04025</name>
</gene>
<proteinExistence type="predicted"/>
<keyword evidence="2" id="KW-1185">Reference proteome</keyword>
<organism evidence="1 2">
    <name type="scientific">Bradyrhizobium diversitatis</name>
    <dbReference type="NCBI Taxonomy" id="2755406"/>
    <lineage>
        <taxon>Bacteria</taxon>
        <taxon>Pseudomonadati</taxon>
        <taxon>Pseudomonadota</taxon>
        <taxon>Alphaproteobacteria</taxon>
        <taxon>Hyphomicrobiales</taxon>
        <taxon>Nitrobacteraceae</taxon>
        <taxon>Bradyrhizobium</taxon>
    </lineage>
</organism>
<sequence length="114" mass="12400">MDSNQRLASAILASVINAQLGKLSLPELEQNILAQLPAIDSSLPGATRKLLDELVLNVFQTQNKNGAAALNTPRQFTYYEDQGVDILFEQAANALRTYLESIASPHPTPLNRAP</sequence>
<dbReference type="RefSeq" id="WP_156505111.1">
    <property type="nucleotide sequence ID" value="NZ_JACEGD010000003.1"/>
</dbReference>
<evidence type="ECO:0000313" key="2">
    <source>
        <dbReference type="Proteomes" id="UP001194539"/>
    </source>
</evidence>
<dbReference type="EMBL" id="JACEGD010000003">
    <property type="protein sequence ID" value="MBH5385446.1"/>
    <property type="molecule type" value="Genomic_DNA"/>
</dbReference>
<evidence type="ECO:0000313" key="1">
    <source>
        <dbReference type="EMBL" id="MBH5385446.1"/>
    </source>
</evidence>
<accession>A0ABS0NWQ4</accession>
<reference evidence="1 2" key="1">
    <citation type="submission" date="2020-07" db="EMBL/GenBank/DDBJ databases">
        <title>Bradyrhizobium diversity isolated from nodules of indigenous legumes of Western Australia.</title>
        <authorList>
            <person name="Klepa M.S."/>
        </authorList>
    </citation>
    <scope>NUCLEOTIDE SEQUENCE [LARGE SCALE GENOMIC DNA]</scope>
    <source>
        <strain evidence="1 2">CNPSo 4019</strain>
    </source>
</reference>
<comment type="caution">
    <text evidence="1">The sequence shown here is derived from an EMBL/GenBank/DDBJ whole genome shotgun (WGS) entry which is preliminary data.</text>
</comment>
<name>A0ABS0NWQ4_9BRAD</name>
<protein>
    <submittedName>
        <fullName evidence="1">Uncharacterized protein</fullName>
    </submittedName>
</protein>